<keyword evidence="6" id="KW-1185">Reference proteome</keyword>
<reference evidence="5 6" key="1">
    <citation type="submission" date="2018-05" db="EMBL/GenBank/DDBJ databases">
        <title>Genomic Encyclopedia of Type Strains, Phase IV (KMG-IV): sequencing the most valuable type-strain genomes for metagenomic binning, comparative biology and taxonomic classification.</title>
        <authorList>
            <person name="Goeker M."/>
        </authorList>
    </citation>
    <scope>NUCLEOTIDE SEQUENCE [LARGE SCALE GENOMIC DNA]</scope>
    <source>
        <strain evidence="5 6">DSM 6462</strain>
    </source>
</reference>
<dbReference type="AlphaFoldDB" id="A0A2V3UB06"/>
<name>A0A2V3UB06_9HYPH</name>
<dbReference type="GO" id="GO:0003677">
    <property type="term" value="F:DNA binding"/>
    <property type="evidence" value="ECO:0007669"/>
    <property type="project" value="InterPro"/>
</dbReference>
<comment type="caution">
    <text evidence="5">The sequence shown here is derived from an EMBL/GenBank/DDBJ whole genome shotgun (WGS) entry which is preliminary data.</text>
</comment>
<dbReference type="InterPro" id="IPR055570">
    <property type="entry name" value="DUF7146"/>
</dbReference>
<gene>
    <name evidence="5" type="ORF">C7450_103126</name>
</gene>
<evidence type="ECO:0000313" key="5">
    <source>
        <dbReference type="EMBL" id="PXW61609.1"/>
    </source>
</evidence>
<dbReference type="PANTHER" id="PTHR30313:SF2">
    <property type="entry name" value="DNA PRIMASE"/>
    <property type="match status" value="1"/>
</dbReference>
<dbReference type="SMART" id="SM00400">
    <property type="entry name" value="ZnF_CHCC"/>
    <property type="match status" value="1"/>
</dbReference>
<dbReference type="InterPro" id="IPR050219">
    <property type="entry name" value="DnaG_primase"/>
</dbReference>
<keyword evidence="3" id="KW-0862">Zinc</keyword>
<dbReference type="PANTHER" id="PTHR30313">
    <property type="entry name" value="DNA PRIMASE"/>
    <property type="match status" value="1"/>
</dbReference>
<sequence length="373" mass="41088">MSTSARGRYDPDEIDDLKSRTPLSSIFARFGIRVRASGRAQMCSCPFHAERTPSCLVDDKRGTFKCFGCGAAGDHIDALVHLRGVSFREAVEELGGVRRLTPDQKRAVLERREEIEAEEQREREKSRALVVRQFDEGQQIGGTLVEAYLKARALFVSPTWTFDLRFHPALRYTGFADANTDEPTRLGEFPAMLAAIRDVRGDLIGVHRTYLDSSGQQKLTPPGDLRRNKAKKVLGEMRGGMIRLSPPSRHLAMGEGIETSRSWYDLGYGGDGISIASAVSLGNLSGGATGSIKHPSREKALIPNGEPDPDRPGVVLPIEIEEVTLIGDGDSDEAMTRARLLVAGRRFQDLGRQVFYCMAPGGKDFNDVLREQV</sequence>
<dbReference type="GO" id="GO:0005737">
    <property type="term" value="C:cytoplasm"/>
    <property type="evidence" value="ECO:0007669"/>
    <property type="project" value="TreeGrafter"/>
</dbReference>
<keyword evidence="2" id="KW-0863">Zinc-finger</keyword>
<dbReference type="GO" id="GO:0003899">
    <property type="term" value="F:DNA-directed RNA polymerase activity"/>
    <property type="evidence" value="ECO:0007669"/>
    <property type="project" value="InterPro"/>
</dbReference>
<dbReference type="RefSeq" id="WP_170147140.1">
    <property type="nucleotide sequence ID" value="NZ_JAHBRY010000001.1"/>
</dbReference>
<feature type="domain" description="Zinc finger CHC2-type" evidence="4">
    <location>
        <begin position="41"/>
        <end position="95"/>
    </location>
</feature>
<dbReference type="Proteomes" id="UP000248021">
    <property type="component" value="Unassembled WGS sequence"/>
</dbReference>
<protein>
    <submittedName>
        <fullName evidence="5">CHC2-type zinc finger protein</fullName>
    </submittedName>
</protein>
<dbReference type="InterPro" id="IPR036977">
    <property type="entry name" value="DNA_primase_Znf_CHC2"/>
</dbReference>
<proteinExistence type="predicted"/>
<dbReference type="Gene3D" id="3.90.580.10">
    <property type="entry name" value="Zinc finger, CHC2-type domain"/>
    <property type="match status" value="1"/>
</dbReference>
<evidence type="ECO:0000256" key="1">
    <source>
        <dbReference type="ARBA" id="ARBA00022723"/>
    </source>
</evidence>
<evidence type="ECO:0000256" key="3">
    <source>
        <dbReference type="ARBA" id="ARBA00022833"/>
    </source>
</evidence>
<evidence type="ECO:0000256" key="2">
    <source>
        <dbReference type="ARBA" id="ARBA00022771"/>
    </source>
</evidence>
<evidence type="ECO:0000313" key="6">
    <source>
        <dbReference type="Proteomes" id="UP000248021"/>
    </source>
</evidence>
<dbReference type="GO" id="GO:0008270">
    <property type="term" value="F:zinc ion binding"/>
    <property type="evidence" value="ECO:0007669"/>
    <property type="project" value="UniProtKB-KW"/>
</dbReference>
<organism evidence="5 6">
    <name type="scientific">Chelatococcus asaccharovorans</name>
    <dbReference type="NCBI Taxonomy" id="28210"/>
    <lineage>
        <taxon>Bacteria</taxon>
        <taxon>Pseudomonadati</taxon>
        <taxon>Pseudomonadota</taxon>
        <taxon>Alphaproteobacteria</taxon>
        <taxon>Hyphomicrobiales</taxon>
        <taxon>Chelatococcaceae</taxon>
        <taxon>Chelatococcus</taxon>
    </lineage>
</organism>
<dbReference type="InterPro" id="IPR002694">
    <property type="entry name" value="Znf_CHC2"/>
</dbReference>
<accession>A0A2V3UB06</accession>
<dbReference type="SUPFAM" id="SSF57783">
    <property type="entry name" value="Zinc beta-ribbon"/>
    <property type="match status" value="1"/>
</dbReference>
<keyword evidence="1" id="KW-0479">Metal-binding</keyword>
<evidence type="ECO:0000259" key="4">
    <source>
        <dbReference type="SMART" id="SM00400"/>
    </source>
</evidence>
<dbReference type="EMBL" id="QJJK01000003">
    <property type="protein sequence ID" value="PXW61609.1"/>
    <property type="molecule type" value="Genomic_DNA"/>
</dbReference>
<dbReference type="GO" id="GO:0006269">
    <property type="term" value="P:DNA replication, synthesis of primer"/>
    <property type="evidence" value="ECO:0007669"/>
    <property type="project" value="TreeGrafter"/>
</dbReference>
<dbReference type="Pfam" id="PF01807">
    <property type="entry name" value="Zn_ribbon_DnaG"/>
    <property type="match status" value="1"/>
</dbReference>
<dbReference type="Pfam" id="PF23639">
    <property type="entry name" value="DUF7146"/>
    <property type="match status" value="1"/>
</dbReference>